<dbReference type="OrthoDB" id="195155at2"/>
<dbReference type="AlphaFoldDB" id="A0A1G7B9A8"/>
<keyword evidence="2" id="KW-1185">Reference proteome</keyword>
<dbReference type="EMBL" id="FNAK01000005">
    <property type="protein sequence ID" value="SDE23708.1"/>
    <property type="molecule type" value="Genomic_DNA"/>
</dbReference>
<proteinExistence type="predicted"/>
<sequence>MKTVILQSHTENALTPWLRGCLSSVEAWAARVGADYCFLGDELFSHIPRWVQEKVSPQTVIATDLARLRLMQHALRDGYDRVVWLDADMLIFAPERFQLPDGTHAVGREAWVQQTHGSLKAYKKVHNAFLMTTTDDTFLPFYADAAERMLTRAQPPLVPQFIGPKLLTALHNMTELCVEERAGMLSPLALRAVLNGGGKAYEMTLEGHKVPPAAFNLSASYCGRASDGVCNTDADYAAVIEKLMAS</sequence>
<dbReference type="RefSeq" id="WP_068307516.1">
    <property type="nucleotide sequence ID" value="NZ_FNAK01000005.1"/>
</dbReference>
<evidence type="ECO:0000313" key="1">
    <source>
        <dbReference type="EMBL" id="SDE23708.1"/>
    </source>
</evidence>
<evidence type="ECO:0000313" key="2">
    <source>
        <dbReference type="Proteomes" id="UP000183685"/>
    </source>
</evidence>
<dbReference type="STRING" id="637679.GCA_001550055_03588"/>
<protein>
    <recommendedName>
        <fullName evidence="3">Nucleotide-diphospho-sugar transferase</fullName>
    </recommendedName>
</protein>
<organism evidence="1 2">
    <name type="scientific">Kordiimonas lacus</name>
    <dbReference type="NCBI Taxonomy" id="637679"/>
    <lineage>
        <taxon>Bacteria</taxon>
        <taxon>Pseudomonadati</taxon>
        <taxon>Pseudomonadota</taxon>
        <taxon>Alphaproteobacteria</taxon>
        <taxon>Kordiimonadales</taxon>
        <taxon>Kordiimonadaceae</taxon>
        <taxon>Kordiimonas</taxon>
    </lineage>
</organism>
<accession>A0A1G7B9A8</accession>
<reference evidence="1 2" key="1">
    <citation type="submission" date="2016-10" db="EMBL/GenBank/DDBJ databases">
        <authorList>
            <person name="de Groot N.N."/>
        </authorList>
    </citation>
    <scope>NUCLEOTIDE SEQUENCE [LARGE SCALE GENOMIC DNA]</scope>
    <source>
        <strain evidence="1 2">CGMCC 1.9109</strain>
    </source>
</reference>
<evidence type="ECO:0008006" key="3">
    <source>
        <dbReference type="Google" id="ProtNLM"/>
    </source>
</evidence>
<name>A0A1G7B9A8_9PROT</name>
<dbReference type="Proteomes" id="UP000183685">
    <property type="component" value="Unassembled WGS sequence"/>
</dbReference>
<gene>
    <name evidence="1" type="ORF">SAMN04488071_2423</name>
</gene>